<dbReference type="InterPro" id="IPR036860">
    <property type="entry name" value="SH2_dom_sf"/>
</dbReference>
<gene>
    <name evidence="17" type="primary">LOC103175371</name>
</gene>
<evidence type="ECO:0000256" key="10">
    <source>
        <dbReference type="PROSITE-ProRule" id="PRU00192"/>
    </source>
</evidence>
<proteinExistence type="inferred from homology"/>
<evidence type="ECO:0000256" key="13">
    <source>
        <dbReference type="SAM" id="MobiDB-lite"/>
    </source>
</evidence>
<evidence type="ECO:0000259" key="14">
    <source>
        <dbReference type="PROSITE" id="PS50001"/>
    </source>
</evidence>
<accession>A0A4W3HB74</accession>
<dbReference type="OMA" id="SEGCFTI"/>
<reference evidence="17" key="5">
    <citation type="submission" date="2025-09" db="UniProtKB">
        <authorList>
            <consortium name="Ensembl"/>
        </authorList>
    </citation>
    <scope>IDENTIFICATION</scope>
</reference>
<feature type="binding site" evidence="11">
    <location>
        <position position="274"/>
    </location>
    <ligand>
        <name>ATP</name>
        <dbReference type="ChEBI" id="CHEBI:30616"/>
    </ligand>
</feature>
<organism evidence="17 18">
    <name type="scientific">Callorhinchus milii</name>
    <name type="common">Ghost shark</name>
    <dbReference type="NCBI Taxonomy" id="7868"/>
    <lineage>
        <taxon>Eukaryota</taxon>
        <taxon>Metazoa</taxon>
        <taxon>Chordata</taxon>
        <taxon>Craniata</taxon>
        <taxon>Vertebrata</taxon>
        <taxon>Chondrichthyes</taxon>
        <taxon>Holocephali</taxon>
        <taxon>Chimaeriformes</taxon>
        <taxon>Callorhinchidae</taxon>
        <taxon>Callorhinchus</taxon>
    </lineage>
</organism>
<dbReference type="InterPro" id="IPR000980">
    <property type="entry name" value="SH2"/>
</dbReference>
<dbReference type="STRING" id="7868.ENSCMIP00000013056"/>
<dbReference type="PANTHER" id="PTHR24418">
    <property type="entry name" value="TYROSINE-PROTEIN KINASE"/>
    <property type="match status" value="1"/>
</dbReference>
<dbReference type="GO" id="GO:0005524">
    <property type="term" value="F:ATP binding"/>
    <property type="evidence" value="ECO:0007669"/>
    <property type="project" value="UniProtKB-UniRule"/>
</dbReference>
<dbReference type="Pfam" id="PF00017">
    <property type="entry name" value="SH2"/>
    <property type="match status" value="1"/>
</dbReference>
<dbReference type="PROSITE" id="PS00109">
    <property type="entry name" value="PROTEIN_KINASE_TYR"/>
    <property type="match status" value="1"/>
</dbReference>
<dbReference type="GO" id="GO:0004715">
    <property type="term" value="F:non-membrane spanning protein tyrosine kinase activity"/>
    <property type="evidence" value="ECO:0007669"/>
    <property type="project" value="UniProtKB-EC"/>
</dbReference>
<dbReference type="Proteomes" id="UP000314986">
    <property type="component" value="Unassembled WGS sequence"/>
</dbReference>
<keyword evidence="1 10" id="KW-0728">SH3 domain</keyword>
<evidence type="ECO:0000256" key="5">
    <source>
        <dbReference type="ARBA" id="ARBA00022840"/>
    </source>
</evidence>
<evidence type="ECO:0000256" key="9">
    <source>
        <dbReference type="PROSITE-ProRule" id="PRU00191"/>
    </source>
</evidence>
<dbReference type="GeneTree" id="ENSGT00940000164033"/>
<feature type="region of interest" description="Disordered" evidence="13">
    <location>
        <begin position="1"/>
        <end position="42"/>
    </location>
</feature>
<evidence type="ECO:0000259" key="16">
    <source>
        <dbReference type="PROSITE" id="PS50011"/>
    </source>
</evidence>
<dbReference type="Pfam" id="PF07714">
    <property type="entry name" value="PK_Tyr_Ser-Thr"/>
    <property type="match status" value="1"/>
</dbReference>
<sequence>MARQTESDVSLSNINRIKKEPPSVLRKPIEEQPCSRTASPNIGQRPKGLCSQHLLGCCVVQFDYVARTGKELSVKKGERLEILHKEIDWWFAQKLCRSSKSDKNQKENEQGFVPVQILAREESLEAEPWYCGEMTRFEAENQLLSPNRNHGSFLVRKSERIQNSYVLSANVERTVIHSLISHNEAGRFYLHSGSEFDSVHELVEFYKNNMLFRGVKLMKPSTKKEPVFRHLSYNTVDEWERPKAEFTLVRCIGSGSYGDVWKAIWNDSVHVAIKMLRADATDPNKFLKEAQIMKNLQHPNLIRLYAVCTRKQPFFIVTELMRHGDLLKYLKRYHLQIPQMIDMAAQAAAGMSHLESNNYIHLDLAARNILVGDNNVCKIADFGLARLIKEDNIAIRFTDKLPIKWTAPEVVMNSDFSVKSDVWSFGIVLYEIITKGKMPYLGMTNRDALFKVANGYRMPCPAGCPEPIYNLMRECWNENPDDRPSFKTLKLQLEDFLTINFSTYTLPFSEVNKTLNETTTKT</sequence>
<feature type="domain" description="SH2" evidence="14">
    <location>
        <begin position="129"/>
        <end position="221"/>
    </location>
</feature>
<dbReference type="SUPFAM" id="SSF50044">
    <property type="entry name" value="SH3-domain"/>
    <property type="match status" value="1"/>
</dbReference>
<evidence type="ECO:0000259" key="15">
    <source>
        <dbReference type="PROSITE" id="PS50002"/>
    </source>
</evidence>
<dbReference type="SMART" id="SM00326">
    <property type="entry name" value="SH3"/>
    <property type="match status" value="1"/>
</dbReference>
<dbReference type="AlphaFoldDB" id="A0A4W3HB74"/>
<reference evidence="18" key="1">
    <citation type="journal article" date="2006" name="Science">
        <title>Ancient noncoding elements conserved in the human genome.</title>
        <authorList>
            <person name="Venkatesh B."/>
            <person name="Kirkness E.F."/>
            <person name="Loh Y.H."/>
            <person name="Halpern A.L."/>
            <person name="Lee A.P."/>
            <person name="Johnson J."/>
            <person name="Dandona N."/>
            <person name="Viswanathan L.D."/>
            <person name="Tay A."/>
            <person name="Venter J.C."/>
            <person name="Strausberg R.L."/>
            <person name="Brenner S."/>
        </authorList>
    </citation>
    <scope>NUCLEOTIDE SEQUENCE [LARGE SCALE GENOMIC DNA]</scope>
</reference>
<name>A0A4W3HB74_CALMI</name>
<dbReference type="PROSITE" id="PS50002">
    <property type="entry name" value="SH3"/>
    <property type="match status" value="1"/>
</dbReference>
<keyword evidence="7 12" id="KW-0829">Tyrosine-protein kinase</keyword>
<dbReference type="PRINTS" id="PR00109">
    <property type="entry name" value="TYRKINASE"/>
</dbReference>
<dbReference type="InterPro" id="IPR001245">
    <property type="entry name" value="Ser-Thr/Tyr_kinase_cat_dom"/>
</dbReference>
<evidence type="ECO:0000256" key="12">
    <source>
        <dbReference type="RuleBase" id="RU362096"/>
    </source>
</evidence>
<evidence type="ECO:0000256" key="2">
    <source>
        <dbReference type="ARBA" id="ARBA00022679"/>
    </source>
</evidence>
<dbReference type="FunFam" id="3.30.200.20:FF:000053">
    <property type="entry name" value="Tyrosine-protein kinase"/>
    <property type="match status" value="1"/>
</dbReference>
<dbReference type="PROSITE" id="PS50011">
    <property type="entry name" value="PROTEIN_KINASE_DOM"/>
    <property type="match status" value="1"/>
</dbReference>
<dbReference type="InterPro" id="IPR017441">
    <property type="entry name" value="Protein_kinase_ATP_BS"/>
</dbReference>
<dbReference type="InterPro" id="IPR000719">
    <property type="entry name" value="Prot_kinase_dom"/>
</dbReference>
<keyword evidence="4 12" id="KW-0418">Kinase</keyword>
<dbReference type="Ensembl" id="ENSCMIT00000013348.1">
    <property type="protein sequence ID" value="ENSCMIP00000013056.1"/>
    <property type="gene ID" value="ENSCMIG00000006600.1"/>
</dbReference>
<dbReference type="SMART" id="SM00252">
    <property type="entry name" value="SH2"/>
    <property type="match status" value="1"/>
</dbReference>
<dbReference type="PROSITE" id="PS00107">
    <property type="entry name" value="PROTEIN_KINASE_ATP"/>
    <property type="match status" value="1"/>
</dbReference>
<keyword evidence="18" id="KW-1185">Reference proteome</keyword>
<evidence type="ECO:0000256" key="4">
    <source>
        <dbReference type="ARBA" id="ARBA00022777"/>
    </source>
</evidence>
<comment type="similarity">
    <text evidence="12">Belongs to the protein kinase superfamily. Tyr protein kinase family.</text>
</comment>
<feature type="domain" description="SH3" evidence="15">
    <location>
        <begin position="53"/>
        <end position="123"/>
    </location>
</feature>
<evidence type="ECO:0000256" key="3">
    <source>
        <dbReference type="ARBA" id="ARBA00022741"/>
    </source>
</evidence>
<dbReference type="InterPro" id="IPR011009">
    <property type="entry name" value="Kinase-like_dom_sf"/>
</dbReference>
<evidence type="ECO:0000256" key="11">
    <source>
        <dbReference type="PROSITE-ProRule" id="PRU10141"/>
    </source>
</evidence>
<keyword evidence="3 11" id="KW-0547">Nucleotide-binding</keyword>
<dbReference type="PRINTS" id="PR00401">
    <property type="entry name" value="SH2DOMAIN"/>
</dbReference>
<dbReference type="Gene3D" id="2.30.30.40">
    <property type="entry name" value="SH3 Domains"/>
    <property type="match status" value="1"/>
</dbReference>
<reference evidence="17" key="4">
    <citation type="submission" date="2025-08" db="UniProtKB">
        <authorList>
            <consortium name="Ensembl"/>
        </authorList>
    </citation>
    <scope>IDENTIFICATION</scope>
</reference>
<dbReference type="InterPro" id="IPR001452">
    <property type="entry name" value="SH3_domain"/>
</dbReference>
<keyword evidence="6 9" id="KW-0727">SH2 domain</keyword>
<evidence type="ECO:0000256" key="8">
    <source>
        <dbReference type="ARBA" id="ARBA00051245"/>
    </source>
</evidence>
<dbReference type="Pfam" id="PF00018">
    <property type="entry name" value="SH3_1"/>
    <property type="match status" value="1"/>
</dbReference>
<evidence type="ECO:0000256" key="6">
    <source>
        <dbReference type="ARBA" id="ARBA00022999"/>
    </source>
</evidence>
<dbReference type="SUPFAM" id="SSF56112">
    <property type="entry name" value="Protein kinase-like (PK-like)"/>
    <property type="match status" value="1"/>
</dbReference>
<feature type="domain" description="Protein kinase" evidence="16">
    <location>
        <begin position="246"/>
        <end position="497"/>
    </location>
</feature>
<keyword evidence="5 11" id="KW-0067">ATP-binding</keyword>
<evidence type="ECO:0000256" key="1">
    <source>
        <dbReference type="ARBA" id="ARBA00022443"/>
    </source>
</evidence>
<protein>
    <recommendedName>
        <fullName evidence="12">Tyrosine-protein kinase</fullName>
        <ecNumber evidence="12">2.7.10.2</ecNumber>
    </recommendedName>
</protein>
<dbReference type="EC" id="2.7.10.2" evidence="12"/>
<evidence type="ECO:0000313" key="17">
    <source>
        <dbReference type="Ensembl" id="ENSCMIP00000013056.1"/>
    </source>
</evidence>
<evidence type="ECO:0000256" key="7">
    <source>
        <dbReference type="ARBA" id="ARBA00023137"/>
    </source>
</evidence>
<reference evidence="18" key="3">
    <citation type="journal article" date="2014" name="Nature">
        <title>Elephant shark genome provides unique insights into gnathostome evolution.</title>
        <authorList>
            <consortium name="International Elephant Shark Genome Sequencing Consortium"/>
            <person name="Venkatesh B."/>
            <person name="Lee A.P."/>
            <person name="Ravi V."/>
            <person name="Maurya A.K."/>
            <person name="Lian M.M."/>
            <person name="Swann J.B."/>
            <person name="Ohta Y."/>
            <person name="Flajnik M.F."/>
            <person name="Sutoh Y."/>
            <person name="Kasahara M."/>
            <person name="Hoon S."/>
            <person name="Gangu V."/>
            <person name="Roy S.W."/>
            <person name="Irimia M."/>
            <person name="Korzh V."/>
            <person name="Kondrychyn I."/>
            <person name="Lim Z.W."/>
            <person name="Tay B.H."/>
            <person name="Tohari S."/>
            <person name="Kong K.W."/>
            <person name="Ho S."/>
            <person name="Lorente-Galdos B."/>
            <person name="Quilez J."/>
            <person name="Marques-Bonet T."/>
            <person name="Raney B.J."/>
            <person name="Ingham P.W."/>
            <person name="Tay A."/>
            <person name="Hillier L.W."/>
            <person name="Minx P."/>
            <person name="Boehm T."/>
            <person name="Wilson R.K."/>
            <person name="Brenner S."/>
            <person name="Warren W.C."/>
        </authorList>
    </citation>
    <scope>NUCLEOTIDE SEQUENCE [LARGE SCALE GENOMIC DNA]</scope>
</reference>
<dbReference type="InterPro" id="IPR036028">
    <property type="entry name" value="SH3-like_dom_sf"/>
</dbReference>
<reference evidence="18" key="2">
    <citation type="journal article" date="2007" name="PLoS Biol.">
        <title>Survey sequencing and comparative analysis of the elephant shark (Callorhinchus milii) genome.</title>
        <authorList>
            <person name="Venkatesh B."/>
            <person name="Kirkness E.F."/>
            <person name="Loh Y.H."/>
            <person name="Halpern A.L."/>
            <person name="Lee A.P."/>
            <person name="Johnson J."/>
            <person name="Dandona N."/>
            <person name="Viswanathan L.D."/>
            <person name="Tay A."/>
            <person name="Venter J.C."/>
            <person name="Strausberg R.L."/>
            <person name="Brenner S."/>
        </authorList>
    </citation>
    <scope>NUCLEOTIDE SEQUENCE [LARGE SCALE GENOMIC DNA]</scope>
</reference>
<evidence type="ECO:0000313" key="18">
    <source>
        <dbReference type="Proteomes" id="UP000314986"/>
    </source>
</evidence>
<dbReference type="Gene3D" id="3.30.505.10">
    <property type="entry name" value="SH2 domain"/>
    <property type="match status" value="1"/>
</dbReference>
<keyword evidence="2 12" id="KW-0808">Transferase</keyword>
<dbReference type="PROSITE" id="PS50001">
    <property type="entry name" value="SH2"/>
    <property type="match status" value="1"/>
</dbReference>
<dbReference type="InterPro" id="IPR008266">
    <property type="entry name" value="Tyr_kinase_AS"/>
</dbReference>
<dbReference type="InParanoid" id="A0A4W3HB74"/>
<dbReference type="SUPFAM" id="SSF55550">
    <property type="entry name" value="SH2 domain"/>
    <property type="match status" value="1"/>
</dbReference>
<comment type="catalytic activity">
    <reaction evidence="8 12">
        <text>L-tyrosyl-[protein] + ATP = O-phospho-L-tyrosyl-[protein] + ADP + H(+)</text>
        <dbReference type="Rhea" id="RHEA:10596"/>
        <dbReference type="Rhea" id="RHEA-COMP:10136"/>
        <dbReference type="Rhea" id="RHEA-COMP:20101"/>
        <dbReference type="ChEBI" id="CHEBI:15378"/>
        <dbReference type="ChEBI" id="CHEBI:30616"/>
        <dbReference type="ChEBI" id="CHEBI:46858"/>
        <dbReference type="ChEBI" id="CHEBI:61978"/>
        <dbReference type="ChEBI" id="CHEBI:456216"/>
        <dbReference type="EC" id="2.7.10.2"/>
    </reaction>
</comment>
<dbReference type="FunFam" id="1.10.510.10:FF:000554">
    <property type="entry name" value="Predicted protein"/>
    <property type="match status" value="1"/>
</dbReference>
<dbReference type="Gene3D" id="1.10.510.10">
    <property type="entry name" value="Transferase(Phosphotransferase) domain 1"/>
    <property type="match status" value="1"/>
</dbReference>
<dbReference type="InterPro" id="IPR050198">
    <property type="entry name" value="Non-receptor_tyrosine_kinases"/>
</dbReference>